<dbReference type="CTD" id="116071"/>
<keyword evidence="6" id="KW-0804">Transcription</keyword>
<evidence type="ECO:0000256" key="6">
    <source>
        <dbReference type="ARBA" id="ARBA00023163"/>
    </source>
</evidence>
<evidence type="ECO:0000256" key="1">
    <source>
        <dbReference type="ARBA" id="ARBA00007163"/>
    </source>
</evidence>
<dbReference type="InterPro" id="IPR004827">
    <property type="entry name" value="bZIP"/>
</dbReference>
<dbReference type="InterPro" id="IPR046347">
    <property type="entry name" value="bZIP_sf"/>
</dbReference>
<dbReference type="GO" id="GO:0000981">
    <property type="term" value="F:DNA-binding transcription factor activity, RNA polymerase II-specific"/>
    <property type="evidence" value="ECO:0007669"/>
    <property type="project" value="TreeGrafter"/>
</dbReference>
<keyword evidence="12" id="KW-1185">Reference proteome</keyword>
<evidence type="ECO:0000256" key="7">
    <source>
        <dbReference type="ARBA" id="ARBA00023242"/>
    </source>
</evidence>
<dbReference type="GeneID" id="114500708"/>
<dbReference type="FunFam" id="1.20.5.170:FF:000080">
    <property type="entry name" value="Basic leucine zipper transcriptional factor ATF-like 2"/>
    <property type="match status" value="1"/>
</dbReference>
<keyword evidence="7" id="KW-0539">Nucleus</keyword>
<comment type="similarity">
    <text evidence="1">Belongs to the bZIP family.</text>
</comment>
<proteinExistence type="inferred from homology"/>
<feature type="compositionally biased region" description="Polar residues" evidence="10">
    <location>
        <begin position="176"/>
        <end position="188"/>
    </location>
</feature>
<dbReference type="GO" id="GO:0005634">
    <property type="term" value="C:nucleus"/>
    <property type="evidence" value="ECO:0007669"/>
    <property type="project" value="TreeGrafter"/>
</dbReference>
<feature type="region of interest" description="Disordered" evidence="10">
    <location>
        <begin position="107"/>
        <end position="158"/>
    </location>
</feature>
<dbReference type="PANTHER" id="PTHR23351:SF11">
    <property type="entry name" value="BASIC LEUCINE ZIPPER TRANSCRIPTIONAL FACTOR ATF-LIKE 2"/>
    <property type="match status" value="1"/>
</dbReference>
<keyword evidence="4" id="KW-0238">DNA-binding</keyword>
<comment type="subunit">
    <text evidence="8">Heterodimer; heterodimerizes with JUN family proteins.</text>
</comment>
<feature type="compositionally biased region" description="Low complexity" evidence="10">
    <location>
        <begin position="123"/>
        <end position="158"/>
    </location>
</feature>
<evidence type="ECO:0000256" key="2">
    <source>
        <dbReference type="ARBA" id="ARBA00022782"/>
    </source>
</evidence>
<sequence length="279" mass="30346">MRCAQDIDTEGGWHSREDPEEHQRQLKKKQKNRVSAQRSRQKHTDKADALHQQHESLEKHNHALRKEIQGLQSELAWWRRTWLVHERLCLTDRASCLAPLPPGCWGQAKQPPGPTPHRPQDCQQQPGPFQSPASSPSAPQKLSPELQPHSSPGLLLSPLPSMSLGLTAMTAPPAQLSPSPVQPASPSGCSLLRPSSKLKALLPSSSAPAAPRQPFGLEHLTREELVSSPDSPSTALGLACPQDMDKPAFPAAAQQGPGMDLSLHPLLAFPLLSSAQVHF</sequence>
<dbReference type="OrthoDB" id="295274at2759"/>
<accession>A0A7E6E3H6</accession>
<dbReference type="RefSeq" id="XP_035885602.1">
    <property type="nucleotide sequence ID" value="XM_036029709.1"/>
</dbReference>
<evidence type="ECO:0000259" key="11">
    <source>
        <dbReference type="PROSITE" id="PS50217"/>
    </source>
</evidence>
<dbReference type="Proteomes" id="UP000504628">
    <property type="component" value="Chromosome 6"/>
</dbReference>
<dbReference type="AlphaFoldDB" id="A0A7E6E3H6"/>
<feature type="compositionally biased region" description="Basic and acidic residues" evidence="10">
    <location>
        <begin position="11"/>
        <end position="24"/>
    </location>
</feature>
<evidence type="ECO:0000313" key="12">
    <source>
        <dbReference type="Proteomes" id="UP000504628"/>
    </source>
</evidence>
<dbReference type="InterPro" id="IPR000837">
    <property type="entry name" value="AP-1"/>
</dbReference>
<evidence type="ECO:0000256" key="5">
    <source>
        <dbReference type="ARBA" id="ARBA00023159"/>
    </source>
</evidence>
<keyword evidence="2" id="KW-0221">Differentiation</keyword>
<feature type="region of interest" description="Disordered" evidence="10">
    <location>
        <begin position="170"/>
        <end position="192"/>
    </location>
</feature>
<evidence type="ECO:0000256" key="10">
    <source>
        <dbReference type="SAM" id="MobiDB-lite"/>
    </source>
</evidence>
<evidence type="ECO:0000256" key="3">
    <source>
        <dbReference type="ARBA" id="ARBA00023015"/>
    </source>
</evidence>
<dbReference type="PROSITE" id="PS50217">
    <property type="entry name" value="BZIP"/>
    <property type="match status" value="1"/>
</dbReference>
<dbReference type="FunCoup" id="A0A7E6E3H6">
    <property type="interactions" value="53"/>
</dbReference>
<dbReference type="PROSITE" id="PS00036">
    <property type="entry name" value="BZIP_BASIC"/>
    <property type="match status" value="1"/>
</dbReference>
<dbReference type="GO" id="GO:0000978">
    <property type="term" value="F:RNA polymerase II cis-regulatory region sequence-specific DNA binding"/>
    <property type="evidence" value="ECO:0007669"/>
    <property type="project" value="TreeGrafter"/>
</dbReference>
<dbReference type="GO" id="GO:0030154">
    <property type="term" value="P:cell differentiation"/>
    <property type="evidence" value="ECO:0007669"/>
    <property type="project" value="UniProtKB-KW"/>
</dbReference>
<protein>
    <recommendedName>
        <fullName evidence="9">Basic leucine zipper transcriptional factor ATF-like 2</fullName>
    </recommendedName>
</protein>
<dbReference type="InParanoid" id="A0A7E6E3H6"/>
<feature type="domain" description="BZIP" evidence="11">
    <location>
        <begin position="22"/>
        <end position="75"/>
    </location>
</feature>
<feature type="region of interest" description="Disordered" evidence="10">
    <location>
        <begin position="1"/>
        <end position="52"/>
    </location>
</feature>
<dbReference type="CDD" id="cd14701">
    <property type="entry name" value="bZIP_BATF"/>
    <property type="match status" value="1"/>
</dbReference>
<dbReference type="Gene3D" id="1.20.5.170">
    <property type="match status" value="1"/>
</dbReference>
<evidence type="ECO:0000256" key="9">
    <source>
        <dbReference type="ARBA" id="ARBA00074031"/>
    </source>
</evidence>
<gene>
    <name evidence="13" type="primary">BATF2</name>
</gene>
<dbReference type="PANTHER" id="PTHR23351">
    <property type="entry name" value="FOS TRANSCRIPTION FACTOR-RELATED"/>
    <property type="match status" value="1"/>
</dbReference>
<feature type="region of interest" description="Disordered" evidence="10">
    <location>
        <begin position="223"/>
        <end position="242"/>
    </location>
</feature>
<feature type="compositionally biased region" description="Basic and acidic residues" evidence="10">
    <location>
        <begin position="42"/>
        <end position="52"/>
    </location>
</feature>
<keyword evidence="3" id="KW-0805">Transcription regulation</keyword>
<evidence type="ECO:0000256" key="8">
    <source>
        <dbReference type="ARBA" id="ARBA00064452"/>
    </source>
</evidence>
<dbReference type="Pfam" id="PF00170">
    <property type="entry name" value="bZIP_1"/>
    <property type="match status" value="1"/>
</dbReference>
<dbReference type="SMART" id="SM00338">
    <property type="entry name" value="BRLZ"/>
    <property type="match status" value="1"/>
</dbReference>
<evidence type="ECO:0000256" key="4">
    <source>
        <dbReference type="ARBA" id="ARBA00023125"/>
    </source>
</evidence>
<organism evidence="12 13">
    <name type="scientific">Phyllostomus discolor</name>
    <name type="common">pale spear-nosed bat</name>
    <dbReference type="NCBI Taxonomy" id="89673"/>
    <lineage>
        <taxon>Eukaryota</taxon>
        <taxon>Metazoa</taxon>
        <taxon>Chordata</taxon>
        <taxon>Craniata</taxon>
        <taxon>Vertebrata</taxon>
        <taxon>Euteleostomi</taxon>
        <taxon>Mammalia</taxon>
        <taxon>Eutheria</taxon>
        <taxon>Laurasiatheria</taxon>
        <taxon>Chiroptera</taxon>
        <taxon>Yangochiroptera</taxon>
        <taxon>Phyllostomidae</taxon>
        <taxon>Phyllostominae</taxon>
        <taxon>Phyllostomus</taxon>
    </lineage>
</organism>
<keyword evidence="5" id="KW-0010">Activator</keyword>
<evidence type="ECO:0000313" key="13">
    <source>
        <dbReference type="RefSeq" id="XP_035885602.1"/>
    </source>
</evidence>
<name>A0A7E6E3H6_9CHIR</name>
<reference evidence="13" key="1">
    <citation type="submission" date="2025-08" db="UniProtKB">
        <authorList>
            <consortium name="RefSeq"/>
        </authorList>
    </citation>
    <scope>IDENTIFICATION</scope>
    <source>
        <tissue evidence="13">Muscle</tissue>
    </source>
</reference>
<dbReference type="SUPFAM" id="SSF57959">
    <property type="entry name" value="Leucine zipper domain"/>
    <property type="match status" value="1"/>
</dbReference>